<comment type="similarity">
    <text evidence="1">Belongs to the acetyltransferase family.</text>
</comment>
<dbReference type="EMBL" id="REGN01002710">
    <property type="protein sequence ID" value="RNA26573.1"/>
    <property type="molecule type" value="Genomic_DNA"/>
</dbReference>
<evidence type="ECO:0000256" key="3">
    <source>
        <dbReference type="ARBA" id="ARBA00023315"/>
    </source>
</evidence>
<gene>
    <name evidence="5" type="ORF">BpHYR1_037327</name>
</gene>
<dbReference type="OrthoDB" id="7305308at2759"/>
<dbReference type="Gene3D" id="3.40.630.30">
    <property type="match status" value="2"/>
</dbReference>
<feature type="domain" description="N-acetyltransferase" evidence="4">
    <location>
        <begin position="197"/>
        <end position="335"/>
    </location>
</feature>
<evidence type="ECO:0000259" key="4">
    <source>
        <dbReference type="PROSITE" id="PS51186"/>
    </source>
</evidence>
<dbReference type="SUPFAM" id="SSF55729">
    <property type="entry name" value="Acyl-CoA N-acyltransferases (Nat)"/>
    <property type="match status" value="1"/>
</dbReference>
<dbReference type="AlphaFoldDB" id="A0A3M7RSM6"/>
<dbReference type="PROSITE" id="PS51186">
    <property type="entry name" value="GNAT"/>
    <property type="match status" value="1"/>
</dbReference>
<comment type="caution">
    <text evidence="5">The sequence shown here is derived from an EMBL/GenBank/DDBJ whole genome shotgun (WGS) entry which is preliminary data.</text>
</comment>
<evidence type="ECO:0000313" key="5">
    <source>
        <dbReference type="EMBL" id="RNA26573.1"/>
    </source>
</evidence>
<dbReference type="Proteomes" id="UP000276133">
    <property type="component" value="Unassembled WGS sequence"/>
</dbReference>
<dbReference type="PANTHER" id="PTHR10545:SF29">
    <property type="entry name" value="GH14572P-RELATED"/>
    <property type="match status" value="1"/>
</dbReference>
<dbReference type="InterPro" id="IPR016181">
    <property type="entry name" value="Acyl_CoA_acyltransferase"/>
</dbReference>
<dbReference type="Pfam" id="PF00583">
    <property type="entry name" value="Acetyltransf_1"/>
    <property type="match status" value="1"/>
</dbReference>
<keyword evidence="6" id="KW-1185">Reference proteome</keyword>
<dbReference type="PANTHER" id="PTHR10545">
    <property type="entry name" value="DIAMINE N-ACETYLTRANSFERASE"/>
    <property type="match status" value="1"/>
</dbReference>
<dbReference type="InterPro" id="IPR000182">
    <property type="entry name" value="GNAT_dom"/>
</dbReference>
<reference evidence="5 6" key="1">
    <citation type="journal article" date="2018" name="Sci. Rep.">
        <title>Genomic signatures of local adaptation to the degree of environmental predictability in rotifers.</title>
        <authorList>
            <person name="Franch-Gras L."/>
            <person name="Hahn C."/>
            <person name="Garcia-Roger E.M."/>
            <person name="Carmona M.J."/>
            <person name="Serra M."/>
            <person name="Gomez A."/>
        </authorList>
    </citation>
    <scope>NUCLEOTIDE SEQUENCE [LARGE SCALE GENOMIC DNA]</scope>
    <source>
        <strain evidence="5">HYR1</strain>
    </source>
</reference>
<organism evidence="5 6">
    <name type="scientific">Brachionus plicatilis</name>
    <name type="common">Marine rotifer</name>
    <name type="synonym">Brachionus muelleri</name>
    <dbReference type="NCBI Taxonomy" id="10195"/>
    <lineage>
        <taxon>Eukaryota</taxon>
        <taxon>Metazoa</taxon>
        <taxon>Spiralia</taxon>
        <taxon>Gnathifera</taxon>
        <taxon>Rotifera</taxon>
        <taxon>Eurotatoria</taxon>
        <taxon>Monogononta</taxon>
        <taxon>Pseudotrocha</taxon>
        <taxon>Ploima</taxon>
        <taxon>Brachionidae</taxon>
        <taxon>Brachionus</taxon>
    </lineage>
</organism>
<keyword evidence="2 5" id="KW-0808">Transferase</keyword>
<dbReference type="GO" id="GO:0008080">
    <property type="term" value="F:N-acetyltransferase activity"/>
    <property type="evidence" value="ECO:0007669"/>
    <property type="project" value="UniProtKB-ARBA"/>
</dbReference>
<keyword evidence="3" id="KW-0012">Acyltransferase</keyword>
<evidence type="ECO:0000256" key="1">
    <source>
        <dbReference type="ARBA" id="ARBA00008694"/>
    </source>
</evidence>
<dbReference type="CDD" id="cd04301">
    <property type="entry name" value="NAT_SF"/>
    <property type="match status" value="1"/>
</dbReference>
<dbReference type="InterPro" id="IPR051016">
    <property type="entry name" value="Diverse_Substrate_AcTransf"/>
</dbReference>
<evidence type="ECO:0000313" key="6">
    <source>
        <dbReference type="Proteomes" id="UP000276133"/>
    </source>
</evidence>
<evidence type="ECO:0000256" key="2">
    <source>
        <dbReference type="ARBA" id="ARBA00022679"/>
    </source>
</evidence>
<sequence length="335" mass="40142">MISKIITIESKVHIDIISELNHNRLENIDNNRLLNDLTNQFFNGFFMLRSNPGGNLTKDDVDAYVLFYNSYSSWQNRTIHLIDLWFRPTLNDSEKFSILKDLKSKLFEYARENYLNRVNYHLVENEKNKKLISWIQHEKLGALNLSKLEDWLIYEMDLEGMKNFISIDSKMPENYKIIKVDDINQFCMQIHDLIHEISIFEKMEDQFKLSVEGLTRDYNYLDEKKLNRFYETMIVLNDKDEVVGYTIYYKIYELKRGVGCYLEDLYIQEKYRRKGLGGALWKKLVKDCLEKFRANFMQWTVLAWNTPAIDFYHKSGAKNLENLSLFRFPTNKIYH</sequence>
<accession>A0A3M7RSM6</accession>
<proteinExistence type="inferred from homology"/>
<dbReference type="STRING" id="10195.A0A3M7RSM6"/>
<protein>
    <submittedName>
        <fullName evidence="5">GNAT family acetyltransferase</fullName>
    </submittedName>
</protein>
<dbReference type="FunFam" id="3.40.630.30:FF:000064">
    <property type="entry name" value="GNAT family acetyltransferase"/>
    <property type="match status" value="1"/>
</dbReference>
<name>A0A3M7RSM6_BRAPC</name>